<dbReference type="EMBL" id="KL596760">
    <property type="protein sequence ID" value="KER25980.1"/>
    <property type="molecule type" value="Genomic_DNA"/>
</dbReference>
<accession>A0A074ZRK3</accession>
<dbReference type="RefSeq" id="XP_009170264.1">
    <property type="nucleotide sequence ID" value="XM_009172000.1"/>
</dbReference>
<evidence type="ECO:0000313" key="1">
    <source>
        <dbReference type="EMBL" id="KER25980.1"/>
    </source>
</evidence>
<dbReference type="OrthoDB" id="10563233at2759"/>
<protein>
    <submittedName>
        <fullName evidence="1">Uncharacterized protein</fullName>
    </submittedName>
</protein>
<name>A0A074ZRK3_OPIVI</name>
<dbReference type="AlphaFoldDB" id="A0A074ZRK3"/>
<proteinExistence type="predicted"/>
<keyword evidence="2" id="KW-1185">Reference proteome</keyword>
<organism evidence="1 2">
    <name type="scientific">Opisthorchis viverrini</name>
    <name type="common">Southeast Asian liver fluke</name>
    <dbReference type="NCBI Taxonomy" id="6198"/>
    <lineage>
        <taxon>Eukaryota</taxon>
        <taxon>Metazoa</taxon>
        <taxon>Spiralia</taxon>
        <taxon>Lophotrochozoa</taxon>
        <taxon>Platyhelminthes</taxon>
        <taxon>Trematoda</taxon>
        <taxon>Digenea</taxon>
        <taxon>Opisthorchiida</taxon>
        <taxon>Opisthorchiata</taxon>
        <taxon>Opisthorchiidae</taxon>
        <taxon>Opisthorchis</taxon>
    </lineage>
</organism>
<dbReference type="CTD" id="20320854"/>
<gene>
    <name evidence="1" type="ORF">T265_06675</name>
</gene>
<dbReference type="Proteomes" id="UP000054324">
    <property type="component" value="Unassembled WGS sequence"/>
</dbReference>
<sequence>MQYIEYRSDLNMRWPGAAHSVAQKHHKLKIQLGSSYSVSGIAGARVPALKNRITGLRLKLVWSVGTVA</sequence>
<evidence type="ECO:0000313" key="2">
    <source>
        <dbReference type="Proteomes" id="UP000054324"/>
    </source>
</evidence>
<dbReference type="GeneID" id="20320854"/>
<reference evidence="1 2" key="1">
    <citation type="submission" date="2013-11" db="EMBL/GenBank/DDBJ databases">
        <title>Opisthorchis viverrini - life in the bile duct.</title>
        <authorList>
            <person name="Young N.D."/>
            <person name="Nagarajan N."/>
            <person name="Lin S.J."/>
            <person name="Korhonen P.K."/>
            <person name="Jex A.R."/>
            <person name="Hall R.S."/>
            <person name="Safavi-Hemami H."/>
            <person name="Kaewkong W."/>
            <person name="Bertrand D."/>
            <person name="Gao S."/>
            <person name="Seet Q."/>
            <person name="Wongkham S."/>
            <person name="Teh B.T."/>
            <person name="Wongkham C."/>
            <person name="Intapan P.M."/>
            <person name="Maleewong W."/>
            <person name="Yang X."/>
            <person name="Hu M."/>
            <person name="Wang Z."/>
            <person name="Hofmann A."/>
            <person name="Sternberg P.W."/>
            <person name="Tan P."/>
            <person name="Wang J."/>
            <person name="Gasser R.B."/>
        </authorList>
    </citation>
    <scope>NUCLEOTIDE SEQUENCE [LARGE SCALE GENOMIC DNA]</scope>
</reference>
<dbReference type="KEGG" id="ovi:T265_06675"/>